<reference evidence="4" key="1">
    <citation type="submission" date="2017-04" db="EMBL/GenBank/DDBJ databases">
        <authorList>
            <person name="Varghese N."/>
            <person name="Submissions S."/>
        </authorList>
    </citation>
    <scope>NUCLEOTIDE SEQUENCE [LARGE SCALE GENOMIC DNA]</scope>
    <source>
        <strain evidence="4">RKEM611</strain>
    </source>
</reference>
<evidence type="ECO:0000313" key="3">
    <source>
        <dbReference type="EMBL" id="SMF14517.1"/>
    </source>
</evidence>
<gene>
    <name evidence="3" type="ORF">SAMN06296036_105306</name>
</gene>
<organism evidence="3 4">
    <name type="scientific">Pseudobacteriovorax antillogorgiicola</name>
    <dbReference type="NCBI Taxonomy" id="1513793"/>
    <lineage>
        <taxon>Bacteria</taxon>
        <taxon>Pseudomonadati</taxon>
        <taxon>Bdellovibrionota</taxon>
        <taxon>Oligoflexia</taxon>
        <taxon>Oligoflexales</taxon>
        <taxon>Pseudobacteriovoracaceae</taxon>
        <taxon>Pseudobacteriovorax</taxon>
    </lineage>
</organism>
<keyword evidence="4" id="KW-1185">Reference proteome</keyword>
<dbReference type="Pfam" id="PF13279">
    <property type="entry name" value="4HBT_2"/>
    <property type="match status" value="1"/>
</dbReference>
<accession>A0A1Y6BQ22</accession>
<dbReference type="Proteomes" id="UP000192907">
    <property type="component" value="Unassembled WGS sequence"/>
</dbReference>
<dbReference type="PANTHER" id="PTHR31793:SF27">
    <property type="entry name" value="NOVEL THIOESTERASE SUPERFAMILY DOMAIN AND SAPOSIN A-TYPE DOMAIN CONTAINING PROTEIN (0610012H03RIK)"/>
    <property type="match status" value="1"/>
</dbReference>
<keyword evidence="2 3" id="KW-0378">Hydrolase</keyword>
<dbReference type="SUPFAM" id="SSF54637">
    <property type="entry name" value="Thioesterase/thiol ester dehydrase-isomerase"/>
    <property type="match status" value="1"/>
</dbReference>
<dbReference type="RefSeq" id="WP_207912214.1">
    <property type="nucleotide sequence ID" value="NZ_SLZT01000005.1"/>
</dbReference>
<dbReference type="PANTHER" id="PTHR31793">
    <property type="entry name" value="4-HYDROXYBENZOYL-COA THIOESTERASE FAMILY MEMBER"/>
    <property type="match status" value="1"/>
</dbReference>
<dbReference type="GO" id="GO:0047617">
    <property type="term" value="F:fatty acyl-CoA hydrolase activity"/>
    <property type="evidence" value="ECO:0007669"/>
    <property type="project" value="TreeGrafter"/>
</dbReference>
<protein>
    <submittedName>
        <fullName evidence="3">Acyl-CoA thioester hydrolase</fullName>
    </submittedName>
</protein>
<dbReference type="EMBL" id="FWZT01000005">
    <property type="protein sequence ID" value="SMF14517.1"/>
    <property type="molecule type" value="Genomic_DNA"/>
</dbReference>
<evidence type="ECO:0000256" key="2">
    <source>
        <dbReference type="ARBA" id="ARBA00022801"/>
    </source>
</evidence>
<dbReference type="AlphaFoldDB" id="A0A1Y6BQ22"/>
<dbReference type="CDD" id="cd00586">
    <property type="entry name" value="4HBT"/>
    <property type="match status" value="1"/>
</dbReference>
<evidence type="ECO:0000313" key="4">
    <source>
        <dbReference type="Proteomes" id="UP000192907"/>
    </source>
</evidence>
<evidence type="ECO:0000256" key="1">
    <source>
        <dbReference type="ARBA" id="ARBA00005953"/>
    </source>
</evidence>
<proteinExistence type="inferred from homology"/>
<dbReference type="InterPro" id="IPR050563">
    <property type="entry name" value="4-hydroxybenzoyl-CoA_TE"/>
</dbReference>
<dbReference type="InterPro" id="IPR029069">
    <property type="entry name" value="HotDog_dom_sf"/>
</dbReference>
<dbReference type="Gene3D" id="3.10.129.10">
    <property type="entry name" value="Hotdog Thioesterase"/>
    <property type="match status" value="1"/>
</dbReference>
<sequence>MKSQDSDEHSLGGKDLKTYRYPVEVRFRDTDNLGHINNAVYLTYSENCRTRFCQDVLGISIFGDGERIPLILARVEIDFLAQGFLHHNIYVDCHVSRIGTKSFNQVYEIKTENEILARSTAVLVWYDFDQDKSVPLPDETKEALKAYMFGGDS</sequence>
<name>A0A1Y6BQ22_9BACT</name>
<comment type="similarity">
    <text evidence="1">Belongs to the 4-hydroxybenzoyl-CoA thioesterase family.</text>
</comment>
<dbReference type="STRING" id="1513793.SAMN06296036_105306"/>